<feature type="domain" description="HTH rpiR-type" evidence="4">
    <location>
        <begin position="1"/>
        <end position="77"/>
    </location>
</feature>
<dbReference type="Proteomes" id="UP000325292">
    <property type="component" value="Chromosome"/>
</dbReference>
<dbReference type="Pfam" id="PF01380">
    <property type="entry name" value="SIS"/>
    <property type="match status" value="1"/>
</dbReference>
<organism evidence="5 6">
    <name type="scientific">Sulfobacillus thermotolerans</name>
    <dbReference type="NCBI Taxonomy" id="338644"/>
    <lineage>
        <taxon>Bacteria</taxon>
        <taxon>Bacillati</taxon>
        <taxon>Bacillota</taxon>
        <taxon>Clostridia</taxon>
        <taxon>Eubacteriales</taxon>
        <taxon>Clostridiales Family XVII. Incertae Sedis</taxon>
        <taxon>Sulfobacillus</taxon>
    </lineage>
</organism>
<keyword evidence="1" id="KW-0805">Transcription regulation</keyword>
<dbReference type="PANTHER" id="PTHR30514:SF18">
    <property type="entry name" value="RPIR-FAMILY TRANSCRIPTIONAL REGULATOR"/>
    <property type="match status" value="1"/>
</dbReference>
<dbReference type="InterPro" id="IPR009057">
    <property type="entry name" value="Homeodomain-like_sf"/>
</dbReference>
<proteinExistence type="predicted"/>
<gene>
    <name evidence="5" type="ORF">BXT84_10385</name>
</gene>
<keyword evidence="6" id="KW-1185">Reference proteome</keyword>
<reference evidence="5 6" key="1">
    <citation type="journal article" date="2019" name="Sci. Rep.">
        <title>Sulfobacillus thermotolerans: new insights into resistance and metabolic capacities of acidophilic chemolithotrophs.</title>
        <authorList>
            <person name="Panyushkina A.E."/>
            <person name="Babenko V.V."/>
            <person name="Nikitina A.S."/>
            <person name="Selezneva O.V."/>
            <person name="Tsaplina I.A."/>
            <person name="Letarova M.A."/>
            <person name="Kostryukova E.S."/>
            <person name="Letarov A.V."/>
        </authorList>
    </citation>
    <scope>NUCLEOTIDE SEQUENCE [LARGE SCALE GENOMIC DNA]</scope>
    <source>
        <strain evidence="5 6">Kr1</strain>
    </source>
</reference>
<dbReference type="SUPFAM" id="SSF46689">
    <property type="entry name" value="Homeodomain-like"/>
    <property type="match status" value="1"/>
</dbReference>
<dbReference type="Gene3D" id="3.40.50.10490">
    <property type="entry name" value="Glucose-6-phosphate isomerase like protein, domain 1"/>
    <property type="match status" value="1"/>
</dbReference>
<evidence type="ECO:0000256" key="3">
    <source>
        <dbReference type="ARBA" id="ARBA00023163"/>
    </source>
</evidence>
<accession>A0ABN5H187</accession>
<dbReference type="InterPro" id="IPR000281">
    <property type="entry name" value="HTH_RpiR"/>
</dbReference>
<name>A0ABN5H187_9FIRM</name>
<dbReference type="CDD" id="cd05013">
    <property type="entry name" value="SIS_RpiR"/>
    <property type="match status" value="1"/>
</dbReference>
<keyword evidence="3" id="KW-0804">Transcription</keyword>
<keyword evidence="2" id="KW-0238">DNA-binding</keyword>
<evidence type="ECO:0000313" key="5">
    <source>
        <dbReference type="EMBL" id="AUW94294.1"/>
    </source>
</evidence>
<evidence type="ECO:0000313" key="6">
    <source>
        <dbReference type="Proteomes" id="UP000325292"/>
    </source>
</evidence>
<dbReference type="InterPro" id="IPR036388">
    <property type="entry name" value="WH-like_DNA-bd_sf"/>
</dbReference>
<protein>
    <submittedName>
        <fullName evidence="5">RpiR family transcriptional regulator</fullName>
    </submittedName>
</protein>
<sequence>MESFTELIHHVSDDSATNQQIAEYLSTHLRDVSFMSSADLAKQTGVSQASITRFCTAMGFAGYGDFVRTLQNVVREEWKAPERTVYLRPSLPEGADPLLLQEIANLEQLPEILESEAVAQLVDLVAKAERVVLAGARISSTLIPYAAYCLGKVRNGIEVATPGSVAWDNFSPTPETLIIGWVFPRYPRVLLEWLEEARKGGVRVAAITDRWMSPAMAWADPALVVPVSNASLFDSYVAPMFLVNYLTRQVAQRIPVVRERLEQLEERDQRLGVYWTRPHH</sequence>
<evidence type="ECO:0000256" key="2">
    <source>
        <dbReference type="ARBA" id="ARBA00023125"/>
    </source>
</evidence>
<dbReference type="InterPro" id="IPR035472">
    <property type="entry name" value="RpiR-like_SIS"/>
</dbReference>
<dbReference type="InterPro" id="IPR001347">
    <property type="entry name" value="SIS_dom"/>
</dbReference>
<dbReference type="PANTHER" id="PTHR30514">
    <property type="entry name" value="GLUCOKINASE"/>
    <property type="match status" value="1"/>
</dbReference>
<dbReference type="Gene3D" id="1.10.10.10">
    <property type="entry name" value="Winged helix-like DNA-binding domain superfamily/Winged helix DNA-binding domain"/>
    <property type="match status" value="1"/>
</dbReference>
<evidence type="ECO:0000259" key="4">
    <source>
        <dbReference type="PROSITE" id="PS51071"/>
    </source>
</evidence>
<dbReference type="InterPro" id="IPR046348">
    <property type="entry name" value="SIS_dom_sf"/>
</dbReference>
<dbReference type="SUPFAM" id="SSF53697">
    <property type="entry name" value="SIS domain"/>
    <property type="match status" value="1"/>
</dbReference>
<evidence type="ECO:0000256" key="1">
    <source>
        <dbReference type="ARBA" id="ARBA00023015"/>
    </source>
</evidence>
<dbReference type="Pfam" id="PF01418">
    <property type="entry name" value="HTH_6"/>
    <property type="match status" value="1"/>
</dbReference>
<dbReference type="EMBL" id="CP019454">
    <property type="protein sequence ID" value="AUW94294.1"/>
    <property type="molecule type" value="Genomic_DNA"/>
</dbReference>
<dbReference type="PROSITE" id="PS51071">
    <property type="entry name" value="HTH_RPIR"/>
    <property type="match status" value="1"/>
</dbReference>
<dbReference type="InterPro" id="IPR047640">
    <property type="entry name" value="RpiR-like"/>
</dbReference>